<feature type="transmembrane region" description="Helical" evidence="7">
    <location>
        <begin position="421"/>
        <end position="442"/>
    </location>
</feature>
<feature type="transmembrane region" description="Helical" evidence="7">
    <location>
        <begin position="135"/>
        <end position="155"/>
    </location>
</feature>
<reference evidence="8" key="1">
    <citation type="journal article" date="2014" name="Int. J. Syst. Evol. Microbiol.">
        <title>Complete genome sequence of Corynebacterium casei LMG S-19264T (=DSM 44701T), isolated from a smear-ripened cheese.</title>
        <authorList>
            <consortium name="US DOE Joint Genome Institute (JGI-PGF)"/>
            <person name="Walter F."/>
            <person name="Albersmeier A."/>
            <person name="Kalinowski J."/>
            <person name="Ruckert C."/>
        </authorList>
    </citation>
    <scope>NUCLEOTIDE SEQUENCE</scope>
    <source>
        <strain evidence="8">CGMCC 1.12921</strain>
    </source>
</reference>
<dbReference type="RefSeq" id="WP_188160606.1">
    <property type="nucleotide sequence ID" value="NZ_BMGH01000002.1"/>
</dbReference>
<dbReference type="PANTHER" id="PTHR43298:SF2">
    <property type="entry name" value="FMN_FAD EXPORTER YEEO-RELATED"/>
    <property type="match status" value="1"/>
</dbReference>
<evidence type="ECO:0000256" key="6">
    <source>
        <dbReference type="ARBA" id="ARBA00023136"/>
    </source>
</evidence>
<comment type="caution">
    <text evidence="8">The sequence shown here is derived from an EMBL/GenBank/DDBJ whole genome shotgun (WGS) entry which is preliminary data.</text>
</comment>
<comment type="similarity">
    <text evidence="2">Belongs to the multi antimicrobial extrusion (MATE) (TC 2.A.66.1) family.</text>
</comment>
<feature type="transmembrane region" description="Helical" evidence="7">
    <location>
        <begin position="44"/>
        <end position="66"/>
    </location>
</feature>
<keyword evidence="5 7" id="KW-1133">Transmembrane helix</keyword>
<evidence type="ECO:0000256" key="4">
    <source>
        <dbReference type="ARBA" id="ARBA00022692"/>
    </source>
</evidence>
<feature type="transmembrane region" description="Helical" evidence="7">
    <location>
        <begin position="397"/>
        <end position="415"/>
    </location>
</feature>
<evidence type="ECO:0000256" key="3">
    <source>
        <dbReference type="ARBA" id="ARBA00022448"/>
    </source>
</evidence>
<evidence type="ECO:0000313" key="8">
    <source>
        <dbReference type="EMBL" id="GGD19090.1"/>
    </source>
</evidence>
<dbReference type="GO" id="GO:0005886">
    <property type="term" value="C:plasma membrane"/>
    <property type="evidence" value="ECO:0007669"/>
    <property type="project" value="TreeGrafter"/>
</dbReference>
<feature type="transmembrane region" description="Helical" evidence="7">
    <location>
        <begin position="326"/>
        <end position="351"/>
    </location>
</feature>
<proteinExistence type="inferred from homology"/>
<dbReference type="GO" id="GO:0042910">
    <property type="term" value="F:xenobiotic transmembrane transporter activity"/>
    <property type="evidence" value="ECO:0007669"/>
    <property type="project" value="InterPro"/>
</dbReference>
<dbReference type="EMBL" id="BMGH01000002">
    <property type="protein sequence ID" value="GGD19090.1"/>
    <property type="molecule type" value="Genomic_DNA"/>
</dbReference>
<keyword evidence="3" id="KW-0813">Transport</keyword>
<feature type="transmembrane region" description="Helical" evidence="7">
    <location>
        <begin position="282"/>
        <end position="305"/>
    </location>
</feature>
<dbReference type="InterPro" id="IPR044644">
    <property type="entry name" value="DinF-like"/>
</dbReference>
<feature type="transmembrane region" description="Helical" evidence="7">
    <location>
        <begin position="237"/>
        <end position="262"/>
    </location>
</feature>
<dbReference type="AlphaFoldDB" id="A0A8J2Y615"/>
<dbReference type="InterPro" id="IPR002528">
    <property type="entry name" value="MATE_fam"/>
</dbReference>
<reference evidence="8" key="2">
    <citation type="submission" date="2020-09" db="EMBL/GenBank/DDBJ databases">
        <authorList>
            <person name="Sun Q."/>
            <person name="Zhou Y."/>
        </authorList>
    </citation>
    <scope>NUCLEOTIDE SEQUENCE</scope>
    <source>
        <strain evidence="8">CGMCC 1.12921</strain>
    </source>
</reference>
<name>A0A8J2Y615_9PROT</name>
<dbReference type="Proteomes" id="UP000613582">
    <property type="component" value="Unassembled WGS sequence"/>
</dbReference>
<accession>A0A8J2Y615</accession>
<dbReference type="InterPro" id="IPR050222">
    <property type="entry name" value="MATE_MdtK"/>
</dbReference>
<sequence length="453" mass="48922">MQQPVTYGRLLALAWPASVAAMITPLLGLVDATVLGYSARPLDVGAVGLSSAIFSLAYWTFGFLRMSTSGLTAQAVGERNEPKVRRILAQSVGLGAVIGLLLVILQYPFGELAFWLMTRGATVVPETVEAAQTYYAIRIWGAPAALMTYGLLGWLTARGHTGLMMAVSVALTLLNTGLDIWFVIGLDLGAAGVAWGTLIAEVTGAVLGLAAVALVLSKNDGLKAHWREIDYLARRSLKRLLAVNLDIFIRTLILVGAIVWFIQRSAVYGDYVLSANQILFQFFLVTGLVLDGAAIAAEALVGQSLGAKRRRARHHRFYQTIRKSAVITLVVGLAMCALYLLFGTSLLDIAAPDPQINATARDYFGWIILSPIVVATAFQLDGYYIGATRSKALRNSMIVSGIFYVGAVVLLTRYFDNHGLWMAFGTFLIARALTLVALWGGFAKLIDEGQKED</sequence>
<evidence type="ECO:0000256" key="5">
    <source>
        <dbReference type="ARBA" id="ARBA00022989"/>
    </source>
</evidence>
<keyword evidence="6 7" id="KW-0472">Membrane</keyword>
<feature type="transmembrane region" description="Helical" evidence="7">
    <location>
        <begin position="363"/>
        <end position="385"/>
    </location>
</feature>
<keyword evidence="9" id="KW-1185">Reference proteome</keyword>
<feature type="transmembrane region" description="Helical" evidence="7">
    <location>
        <begin position="190"/>
        <end position="216"/>
    </location>
</feature>
<evidence type="ECO:0000313" key="9">
    <source>
        <dbReference type="Proteomes" id="UP000613582"/>
    </source>
</evidence>
<dbReference type="CDD" id="cd13136">
    <property type="entry name" value="MATE_DinF_like"/>
    <property type="match status" value="1"/>
</dbReference>
<dbReference type="PANTHER" id="PTHR43298">
    <property type="entry name" value="MULTIDRUG RESISTANCE PROTEIN NORM-RELATED"/>
    <property type="match status" value="1"/>
</dbReference>
<evidence type="ECO:0000256" key="1">
    <source>
        <dbReference type="ARBA" id="ARBA00004141"/>
    </source>
</evidence>
<feature type="transmembrane region" description="Helical" evidence="7">
    <location>
        <begin position="162"/>
        <end position="184"/>
    </location>
</feature>
<dbReference type="GO" id="GO:0015297">
    <property type="term" value="F:antiporter activity"/>
    <property type="evidence" value="ECO:0007669"/>
    <property type="project" value="InterPro"/>
</dbReference>
<evidence type="ECO:0000256" key="2">
    <source>
        <dbReference type="ARBA" id="ARBA00010199"/>
    </source>
</evidence>
<evidence type="ECO:0000256" key="7">
    <source>
        <dbReference type="SAM" id="Phobius"/>
    </source>
</evidence>
<dbReference type="NCBIfam" id="TIGR00797">
    <property type="entry name" value="matE"/>
    <property type="match status" value="1"/>
</dbReference>
<comment type="subcellular location">
    <subcellularLocation>
        <location evidence="1">Membrane</location>
        <topology evidence="1">Multi-pass membrane protein</topology>
    </subcellularLocation>
</comment>
<keyword evidence="4 7" id="KW-0812">Transmembrane</keyword>
<gene>
    <name evidence="8" type="ORF">GCM10011342_29750</name>
</gene>
<feature type="transmembrane region" description="Helical" evidence="7">
    <location>
        <begin position="87"/>
        <end position="109"/>
    </location>
</feature>
<protein>
    <submittedName>
        <fullName evidence="8">MATE family efflux transporter</fullName>
    </submittedName>
</protein>
<organism evidence="8 9">
    <name type="scientific">Aquisalinus flavus</name>
    <dbReference type="NCBI Taxonomy" id="1526572"/>
    <lineage>
        <taxon>Bacteria</taxon>
        <taxon>Pseudomonadati</taxon>
        <taxon>Pseudomonadota</taxon>
        <taxon>Alphaproteobacteria</taxon>
        <taxon>Parvularculales</taxon>
        <taxon>Parvularculaceae</taxon>
        <taxon>Aquisalinus</taxon>
    </lineage>
</organism>
<dbReference type="Pfam" id="PF01554">
    <property type="entry name" value="MatE"/>
    <property type="match status" value="2"/>
</dbReference>